<dbReference type="GO" id="GO:0005886">
    <property type="term" value="C:plasma membrane"/>
    <property type="evidence" value="ECO:0007669"/>
    <property type="project" value="UniProtKB-SubCell"/>
</dbReference>
<keyword evidence="3" id="KW-0472">Membrane</keyword>
<evidence type="ECO:0000256" key="2">
    <source>
        <dbReference type="ARBA" id="ARBA00022475"/>
    </source>
</evidence>
<evidence type="ECO:0000313" key="5">
    <source>
        <dbReference type="EMBL" id="SVB58823.1"/>
    </source>
</evidence>
<dbReference type="SUPFAM" id="SSF109998">
    <property type="entry name" value="Triger factor/SurA peptide-binding domain-like"/>
    <property type="match status" value="1"/>
</dbReference>
<keyword evidence="2" id="KW-1003">Cell membrane</keyword>
<accession>A0A382F9D4</accession>
<dbReference type="InterPro" id="IPR027304">
    <property type="entry name" value="Trigger_fact/SurA_dom_sf"/>
</dbReference>
<evidence type="ECO:0000256" key="1">
    <source>
        <dbReference type="ARBA" id="ARBA00004236"/>
    </source>
</evidence>
<evidence type="ECO:0008006" key="6">
    <source>
        <dbReference type="Google" id="ProtNLM"/>
    </source>
</evidence>
<dbReference type="AlphaFoldDB" id="A0A382F9D4"/>
<protein>
    <recommendedName>
        <fullName evidence="6">PpiC domain-containing protein</fullName>
    </recommendedName>
</protein>
<organism evidence="5">
    <name type="scientific">marine metagenome</name>
    <dbReference type="NCBI Taxonomy" id="408172"/>
    <lineage>
        <taxon>unclassified sequences</taxon>
        <taxon>metagenomes</taxon>
        <taxon>ecological metagenomes</taxon>
    </lineage>
</organism>
<evidence type="ECO:0000256" key="4">
    <source>
        <dbReference type="ARBA" id="ARBA00023186"/>
    </source>
</evidence>
<name>A0A382F9D4_9ZZZZ</name>
<keyword evidence="4" id="KW-0143">Chaperone</keyword>
<dbReference type="InterPro" id="IPR052029">
    <property type="entry name" value="PpiD_chaperone"/>
</dbReference>
<dbReference type="PANTHER" id="PTHR47529:SF1">
    <property type="entry name" value="PERIPLASMIC CHAPERONE PPID"/>
    <property type="match status" value="1"/>
</dbReference>
<gene>
    <name evidence="5" type="ORF">METZ01_LOCUS211677</name>
</gene>
<dbReference type="PANTHER" id="PTHR47529">
    <property type="entry name" value="PEPTIDYL-PROLYL CIS-TRANS ISOMERASE D"/>
    <property type="match status" value="1"/>
</dbReference>
<evidence type="ECO:0000256" key="3">
    <source>
        <dbReference type="ARBA" id="ARBA00023136"/>
    </source>
</evidence>
<sequence>MFRSLGKSKIAFVLAILFGISLFFFKGGSRYSNLFNSDTVVATISGTPISTSKFNRTMQININQFNQMLGKPITKDEIKSFQIHSLALGALVNDAVFENEYDSINLIVDESVIAQKTKERIPQLYDKNNKLNEIFLNTFLQQQQLKIDDIVQIISFETRDEFVNNALFNINYPQYFSSKIDNYNNHSRKVSYIEFLLEDVNIENDIQKYALNMKDELQKFYEKNIDQYMSKENRNVEYIIFDKKKYATNFIPTDFEIKEYFNSNKELYYQKEKRSFIQFNFKTLEEAKNF</sequence>
<feature type="non-terminal residue" evidence="5">
    <location>
        <position position="1"/>
    </location>
</feature>
<comment type="subcellular location">
    <subcellularLocation>
        <location evidence="1">Cell membrane</location>
    </subcellularLocation>
</comment>
<reference evidence="5" key="1">
    <citation type="submission" date="2018-05" db="EMBL/GenBank/DDBJ databases">
        <authorList>
            <person name="Lanie J.A."/>
            <person name="Ng W.-L."/>
            <person name="Kazmierczak K.M."/>
            <person name="Andrzejewski T.M."/>
            <person name="Davidsen T.M."/>
            <person name="Wayne K.J."/>
            <person name="Tettelin H."/>
            <person name="Glass J.I."/>
            <person name="Rusch D."/>
            <person name="Podicherti R."/>
            <person name="Tsui H.-C.T."/>
            <person name="Winkler M.E."/>
        </authorList>
    </citation>
    <scope>NUCLEOTIDE SEQUENCE</scope>
</reference>
<dbReference type="Pfam" id="PF13624">
    <property type="entry name" value="SurA_N_3"/>
    <property type="match status" value="1"/>
</dbReference>
<dbReference type="EMBL" id="UINC01048373">
    <property type="protein sequence ID" value="SVB58823.1"/>
    <property type="molecule type" value="Genomic_DNA"/>
</dbReference>
<feature type="non-terminal residue" evidence="5">
    <location>
        <position position="290"/>
    </location>
</feature>
<proteinExistence type="predicted"/>